<dbReference type="PROSITE" id="PS00141">
    <property type="entry name" value="ASP_PROTEASE"/>
    <property type="match status" value="1"/>
</dbReference>
<dbReference type="AlphaFoldDB" id="A0A844WE82"/>
<sequence length="193" mass="20864">MSTDTIMQIAYLSLLMAAIGGYAVVRYRGRLGTMLQHAALWALIFVGVLAGVGLWGDIRTTVMPMQSVSQTGETIRVPRANDGHYYLTVDINGEPIWLMVDTGATDLVLTRRDAEKVGIDPDALQFLGRASTANGEVGLAPVTLDSVDLGPVHDSRFRAFVSEGAMPMSLMGMSYLQNFSRIEIADGALVLTR</sequence>
<dbReference type="SUPFAM" id="SSF50630">
    <property type="entry name" value="Acid proteases"/>
    <property type="match status" value="1"/>
</dbReference>
<keyword evidence="3" id="KW-1185">Reference proteome</keyword>
<dbReference type="NCBIfam" id="TIGR02281">
    <property type="entry name" value="clan_AA_DTGA"/>
    <property type="match status" value="1"/>
</dbReference>
<dbReference type="InterPro" id="IPR001969">
    <property type="entry name" value="Aspartic_peptidase_AS"/>
</dbReference>
<dbReference type="InterPro" id="IPR034122">
    <property type="entry name" value="Retropepsin-like_bacterial"/>
</dbReference>
<keyword evidence="1" id="KW-0812">Transmembrane</keyword>
<dbReference type="EC" id="3.4.23.-" evidence="2"/>
<feature type="transmembrane region" description="Helical" evidence="1">
    <location>
        <begin position="6"/>
        <end position="25"/>
    </location>
</feature>
<gene>
    <name evidence="2" type="ORF">GLS40_04410</name>
</gene>
<dbReference type="InterPro" id="IPR011969">
    <property type="entry name" value="Clan_AA_Asp_peptidase_C"/>
</dbReference>
<dbReference type="GO" id="GO:0004190">
    <property type="term" value="F:aspartic-type endopeptidase activity"/>
    <property type="evidence" value="ECO:0007669"/>
    <property type="project" value="InterPro"/>
</dbReference>
<keyword evidence="2" id="KW-0378">Hydrolase</keyword>
<reference evidence="2 3" key="1">
    <citation type="submission" date="2019-11" db="EMBL/GenBank/DDBJ databases">
        <title>Pseudooceanicola pacifica sp. nov., isolated from deep-sea sediment of the Pacific Ocean.</title>
        <authorList>
            <person name="Lyu L."/>
        </authorList>
    </citation>
    <scope>NUCLEOTIDE SEQUENCE [LARGE SCALE GENOMIC DNA]</scope>
    <source>
        <strain evidence="2 3">216_PA32_1</strain>
    </source>
</reference>
<comment type="caution">
    <text evidence="2">The sequence shown here is derived from an EMBL/GenBank/DDBJ whole genome shotgun (WGS) entry which is preliminary data.</text>
</comment>
<dbReference type="Proteomes" id="UP000443843">
    <property type="component" value="Unassembled WGS sequence"/>
</dbReference>
<dbReference type="EMBL" id="WNXQ01000002">
    <property type="protein sequence ID" value="MWB77259.1"/>
    <property type="molecule type" value="Genomic_DNA"/>
</dbReference>
<evidence type="ECO:0000256" key="1">
    <source>
        <dbReference type="SAM" id="Phobius"/>
    </source>
</evidence>
<keyword evidence="1" id="KW-1133">Transmembrane helix</keyword>
<dbReference type="InterPro" id="IPR021109">
    <property type="entry name" value="Peptidase_aspartic_dom_sf"/>
</dbReference>
<accession>A0A844WE82</accession>
<evidence type="ECO:0000313" key="3">
    <source>
        <dbReference type="Proteomes" id="UP000443843"/>
    </source>
</evidence>
<dbReference type="RefSeq" id="WP_160381525.1">
    <property type="nucleotide sequence ID" value="NZ_WNXQ01000002.1"/>
</dbReference>
<evidence type="ECO:0000313" key="2">
    <source>
        <dbReference type="EMBL" id="MWB77259.1"/>
    </source>
</evidence>
<feature type="transmembrane region" description="Helical" evidence="1">
    <location>
        <begin position="37"/>
        <end position="56"/>
    </location>
</feature>
<organism evidence="2 3">
    <name type="scientific">Pseudooceanicola pacificus</name>
    <dbReference type="NCBI Taxonomy" id="2676438"/>
    <lineage>
        <taxon>Bacteria</taxon>
        <taxon>Pseudomonadati</taxon>
        <taxon>Pseudomonadota</taxon>
        <taxon>Alphaproteobacteria</taxon>
        <taxon>Rhodobacterales</taxon>
        <taxon>Paracoccaceae</taxon>
        <taxon>Pseudooceanicola</taxon>
    </lineage>
</organism>
<dbReference type="CDD" id="cd05483">
    <property type="entry name" value="retropepsin_like_bacteria"/>
    <property type="match status" value="1"/>
</dbReference>
<protein>
    <submittedName>
        <fullName evidence="2">TIGR02281 family clan AA aspartic protease</fullName>
        <ecNumber evidence="2">3.4.23.-</ecNumber>
    </submittedName>
</protein>
<keyword evidence="1" id="KW-0472">Membrane</keyword>
<proteinExistence type="predicted"/>
<dbReference type="Gene3D" id="2.40.70.10">
    <property type="entry name" value="Acid Proteases"/>
    <property type="match status" value="1"/>
</dbReference>
<dbReference type="GO" id="GO:0006508">
    <property type="term" value="P:proteolysis"/>
    <property type="evidence" value="ECO:0007669"/>
    <property type="project" value="UniProtKB-KW"/>
</dbReference>
<dbReference type="Pfam" id="PF13975">
    <property type="entry name" value="gag-asp_proteas"/>
    <property type="match status" value="1"/>
</dbReference>
<keyword evidence="2" id="KW-0645">Protease</keyword>
<name>A0A844WE82_9RHOB</name>